<dbReference type="PANTHER" id="PTHR45679">
    <property type="entry name" value="ER DEGRADATION-ENHANCING ALPHA-MANNOSIDASE-LIKE PROTEIN 2"/>
    <property type="match status" value="1"/>
</dbReference>
<evidence type="ECO:0000256" key="4">
    <source>
        <dbReference type="ARBA" id="ARBA00023180"/>
    </source>
</evidence>
<reference evidence="10 11" key="1">
    <citation type="journal article" date="2018" name="Mol. Plant">
        <title>The genome of Artemisia annua provides insight into the evolution of Asteraceae family and artemisinin biosynthesis.</title>
        <authorList>
            <person name="Shen Q."/>
            <person name="Zhang L."/>
            <person name="Liao Z."/>
            <person name="Wang S."/>
            <person name="Yan T."/>
            <person name="Shi P."/>
            <person name="Liu M."/>
            <person name="Fu X."/>
            <person name="Pan Q."/>
            <person name="Wang Y."/>
            <person name="Lv Z."/>
            <person name="Lu X."/>
            <person name="Zhang F."/>
            <person name="Jiang W."/>
            <person name="Ma Y."/>
            <person name="Chen M."/>
            <person name="Hao X."/>
            <person name="Li L."/>
            <person name="Tang Y."/>
            <person name="Lv G."/>
            <person name="Zhou Y."/>
            <person name="Sun X."/>
            <person name="Brodelius P.E."/>
            <person name="Rose J.K.C."/>
            <person name="Tang K."/>
        </authorList>
    </citation>
    <scope>NUCLEOTIDE SEQUENCE [LARGE SCALE GENOMIC DNA]</scope>
    <source>
        <strain evidence="11">cv. Huhao1</strain>
        <tissue evidence="10">Leaf</tissue>
    </source>
</reference>
<keyword evidence="4" id="KW-0325">Glycoprotein</keyword>
<feature type="binding site" evidence="6">
    <location>
        <position position="497"/>
    </location>
    <ligand>
        <name>Ca(2+)</name>
        <dbReference type="ChEBI" id="CHEBI:29108"/>
    </ligand>
</feature>
<dbReference type="Proteomes" id="UP000245207">
    <property type="component" value="Unassembled WGS sequence"/>
</dbReference>
<name>A0A2U1Q7C6_ARTAN</name>
<evidence type="ECO:0000256" key="3">
    <source>
        <dbReference type="ARBA" id="ARBA00022824"/>
    </source>
</evidence>
<dbReference type="InterPro" id="IPR036026">
    <property type="entry name" value="Seven-hairpin_glycosidases"/>
</dbReference>
<feature type="active site" evidence="5">
    <location>
        <position position="293"/>
    </location>
</feature>
<dbReference type="InterPro" id="IPR001382">
    <property type="entry name" value="Glyco_hydro_47"/>
</dbReference>
<keyword evidence="6" id="KW-0479">Metal-binding</keyword>
<comment type="cofactor">
    <cofactor evidence="6">
        <name>Ca(2+)</name>
        <dbReference type="ChEBI" id="CHEBI:29108"/>
    </cofactor>
</comment>
<feature type="active site" description="Proton donor" evidence="5">
    <location>
        <position position="386"/>
    </location>
</feature>
<evidence type="ECO:0000313" key="11">
    <source>
        <dbReference type="Proteomes" id="UP000245207"/>
    </source>
</evidence>
<gene>
    <name evidence="10" type="ORF">CTI12_AA066660</name>
</gene>
<dbReference type="GO" id="GO:1904380">
    <property type="term" value="P:endoplasmic reticulum mannose trimming"/>
    <property type="evidence" value="ECO:0007669"/>
    <property type="project" value="InterPro"/>
</dbReference>
<evidence type="ECO:0000256" key="1">
    <source>
        <dbReference type="ARBA" id="ARBA00004240"/>
    </source>
</evidence>
<keyword evidence="3" id="KW-0256">Endoplasmic reticulum</keyword>
<dbReference type="GO" id="GO:0005975">
    <property type="term" value="P:carbohydrate metabolic process"/>
    <property type="evidence" value="ECO:0007669"/>
    <property type="project" value="InterPro"/>
</dbReference>
<feature type="signal peptide" evidence="9">
    <location>
        <begin position="1"/>
        <end position="33"/>
    </location>
</feature>
<organism evidence="10 11">
    <name type="scientific">Artemisia annua</name>
    <name type="common">Sweet wormwood</name>
    <dbReference type="NCBI Taxonomy" id="35608"/>
    <lineage>
        <taxon>Eukaryota</taxon>
        <taxon>Viridiplantae</taxon>
        <taxon>Streptophyta</taxon>
        <taxon>Embryophyta</taxon>
        <taxon>Tracheophyta</taxon>
        <taxon>Spermatophyta</taxon>
        <taxon>Magnoliopsida</taxon>
        <taxon>eudicotyledons</taxon>
        <taxon>Gunneridae</taxon>
        <taxon>Pentapetalae</taxon>
        <taxon>asterids</taxon>
        <taxon>campanulids</taxon>
        <taxon>Asterales</taxon>
        <taxon>Asteraceae</taxon>
        <taxon>Asteroideae</taxon>
        <taxon>Anthemideae</taxon>
        <taxon>Artemisiinae</taxon>
        <taxon>Artemisia</taxon>
    </lineage>
</organism>
<sequence>MEAPKQQQQFAFLIFSILILLILNWFCSQEASAEGVTFDEAKLLRDEVSGMFYHAFDGYMDHAFPRDELKPLSCQGEDTLGGYALTLVTSHLPFFVHSPSLKKINILMMFPPEQIDSLDTLALLGDKERFTSSVEWISKNVRFDINKTVSLFETTIRILGGLLSAHLIASDYSTGMRIPSYDDELLHLSEDLARRLLPAFDTPTGIPFGSVNLLHGVDEHESKITSTAGGGTLTLEFGVLSRLTNDPIFEQVTKNAVRGIWARRSRINLVGAHIDVFTGEWTQKDAGIGTSIDSFYEYLLKAYILFGDEEYLYIFQEAYGAAMQYLFHDPWYVEVNMNSAALVWPLFNSLQAFWPGLQVLAGDIDPAIRTHTAFFSVWKRYGFTPEGFNLASFSVQHGQKSYPLRPELIESTYWLYKATRDPRYLDVGRDIVSSLQYGARCTCGYCHISDVEFHKQEDHMESFFLAETVKYLWLLFDLAAGPDNIVESGPYKYIFSTEGHLLPMTPKISLVNEHCLYFGAYCKSTLGYPSSSYVSKEGHQTASNSSRFQRGLGSTSYVTKYGFHKSASVSEIVKGFCPGLTHEQMYGLSYVALPEAVPVDEPTHQNENGGGQSQAIVMLSDSVSNPVPAEVPKFHETTNQGSAIDQR</sequence>
<dbReference type="EC" id="3.2.1.-" evidence="7"/>
<dbReference type="InterPro" id="IPR044674">
    <property type="entry name" value="EDEM1/2/3"/>
</dbReference>
<comment type="caution">
    <text evidence="10">The sequence shown here is derived from an EMBL/GenBank/DDBJ whole genome shotgun (WGS) entry which is preliminary data.</text>
</comment>
<dbReference type="GO" id="GO:0016020">
    <property type="term" value="C:membrane"/>
    <property type="evidence" value="ECO:0007669"/>
    <property type="project" value="InterPro"/>
</dbReference>
<feature type="active site" evidence="5">
    <location>
        <position position="407"/>
    </location>
</feature>
<keyword evidence="9" id="KW-0732">Signal</keyword>
<dbReference type="SUPFAM" id="SSF48225">
    <property type="entry name" value="Seven-hairpin glycosidases"/>
    <property type="match status" value="1"/>
</dbReference>
<keyword evidence="11" id="KW-1185">Reference proteome</keyword>
<dbReference type="InterPro" id="IPR012341">
    <property type="entry name" value="6hp_glycosidase-like_sf"/>
</dbReference>
<proteinExistence type="inferred from homology"/>
<evidence type="ECO:0000313" key="10">
    <source>
        <dbReference type="EMBL" id="PWA93822.1"/>
    </source>
</evidence>
<evidence type="ECO:0000256" key="7">
    <source>
        <dbReference type="RuleBase" id="RU361193"/>
    </source>
</evidence>
<dbReference type="STRING" id="35608.A0A2U1Q7C6"/>
<dbReference type="Gene3D" id="1.50.10.10">
    <property type="match status" value="1"/>
</dbReference>
<dbReference type="Pfam" id="PF01532">
    <property type="entry name" value="Glyco_hydro_47"/>
    <property type="match status" value="2"/>
</dbReference>
<keyword evidence="7" id="KW-0326">Glycosidase</keyword>
<feature type="region of interest" description="Disordered" evidence="8">
    <location>
        <begin position="627"/>
        <end position="647"/>
    </location>
</feature>
<comment type="similarity">
    <text evidence="2 7">Belongs to the glycosyl hydrolase 47 family.</text>
</comment>
<dbReference type="PANTHER" id="PTHR45679:SF6">
    <property type="entry name" value="ER DEGRADATION-ENHANCING ALPHA-MANNOSIDASE-LIKE PROTEIN 2"/>
    <property type="match status" value="1"/>
</dbReference>
<keyword evidence="7 10" id="KW-0378">Hydrolase</keyword>
<dbReference type="PRINTS" id="PR00747">
    <property type="entry name" value="GLYHDRLASE47"/>
</dbReference>
<dbReference type="GO" id="GO:0004571">
    <property type="term" value="F:mannosyl-oligosaccharide 1,2-alpha-mannosidase activity"/>
    <property type="evidence" value="ECO:0007669"/>
    <property type="project" value="InterPro"/>
</dbReference>
<comment type="subcellular location">
    <subcellularLocation>
        <location evidence="1">Endoplasmic reticulum</location>
    </subcellularLocation>
</comment>
<accession>A0A2U1Q7C6</accession>
<dbReference type="AlphaFoldDB" id="A0A2U1Q7C6"/>
<feature type="chain" id="PRO_5015717986" description="alpha-1,2-Mannosidase" evidence="9">
    <location>
        <begin position="34"/>
        <end position="647"/>
    </location>
</feature>
<keyword evidence="6" id="KW-0106">Calcium</keyword>
<evidence type="ECO:0000256" key="9">
    <source>
        <dbReference type="SAM" id="SignalP"/>
    </source>
</evidence>
<evidence type="ECO:0000256" key="6">
    <source>
        <dbReference type="PIRSR" id="PIRSR601382-2"/>
    </source>
</evidence>
<feature type="active site" description="Proton donor" evidence="5">
    <location>
        <position position="153"/>
    </location>
</feature>
<dbReference type="OrthoDB" id="8118055at2759"/>
<evidence type="ECO:0000256" key="5">
    <source>
        <dbReference type="PIRSR" id="PIRSR601382-1"/>
    </source>
</evidence>
<protein>
    <recommendedName>
        <fullName evidence="7">alpha-1,2-Mannosidase</fullName>
        <ecNumber evidence="7">3.2.1.-</ecNumber>
    </recommendedName>
</protein>
<evidence type="ECO:0000256" key="8">
    <source>
        <dbReference type="SAM" id="MobiDB-lite"/>
    </source>
</evidence>
<evidence type="ECO:0000256" key="2">
    <source>
        <dbReference type="ARBA" id="ARBA00007658"/>
    </source>
</evidence>
<feature type="compositionally biased region" description="Polar residues" evidence="8">
    <location>
        <begin position="637"/>
        <end position="647"/>
    </location>
</feature>
<dbReference type="GO" id="GO:0044322">
    <property type="term" value="C:endoplasmic reticulum quality control compartment"/>
    <property type="evidence" value="ECO:0007669"/>
    <property type="project" value="GOC"/>
</dbReference>
<dbReference type="EMBL" id="PKPP01000353">
    <property type="protein sequence ID" value="PWA93822.1"/>
    <property type="molecule type" value="Genomic_DNA"/>
</dbReference>
<dbReference type="GO" id="GO:0005509">
    <property type="term" value="F:calcium ion binding"/>
    <property type="evidence" value="ECO:0007669"/>
    <property type="project" value="InterPro"/>
</dbReference>